<sequence>VDGACKIPIAAELMLPIDGARLSAIKSRGATLNGEPFTSKSPRKRLDESTVGLEIGNPDLWRVMLRAGLEWIPSIGNITAYSSAAYPIGQVCLGRLSGVVLCGRGCPDPLSVHLA</sequence>
<evidence type="ECO:0000313" key="1">
    <source>
        <dbReference type="EMBL" id="SVB81984.1"/>
    </source>
</evidence>
<feature type="non-terminal residue" evidence="1">
    <location>
        <position position="1"/>
    </location>
</feature>
<dbReference type="AlphaFoldDB" id="A0A382H3Z2"/>
<accession>A0A382H3Z2</accession>
<dbReference type="SUPFAM" id="SSF56655">
    <property type="entry name" value="Carbohydrate phosphatase"/>
    <property type="match status" value="1"/>
</dbReference>
<gene>
    <name evidence="1" type="ORF">METZ01_LOCUS234838</name>
</gene>
<dbReference type="EMBL" id="UINC01059032">
    <property type="protein sequence ID" value="SVB81984.1"/>
    <property type="molecule type" value="Genomic_DNA"/>
</dbReference>
<protein>
    <submittedName>
        <fullName evidence="1">Uncharacterized protein</fullName>
    </submittedName>
</protein>
<proteinExistence type="predicted"/>
<organism evidence="1">
    <name type="scientific">marine metagenome</name>
    <dbReference type="NCBI Taxonomy" id="408172"/>
    <lineage>
        <taxon>unclassified sequences</taxon>
        <taxon>metagenomes</taxon>
        <taxon>ecological metagenomes</taxon>
    </lineage>
</organism>
<reference evidence="1" key="1">
    <citation type="submission" date="2018-05" db="EMBL/GenBank/DDBJ databases">
        <authorList>
            <person name="Lanie J.A."/>
            <person name="Ng W.-L."/>
            <person name="Kazmierczak K.M."/>
            <person name="Andrzejewski T.M."/>
            <person name="Davidsen T.M."/>
            <person name="Wayne K.J."/>
            <person name="Tettelin H."/>
            <person name="Glass J.I."/>
            <person name="Rusch D."/>
            <person name="Podicherti R."/>
            <person name="Tsui H.-C.T."/>
            <person name="Winkler M.E."/>
        </authorList>
    </citation>
    <scope>NUCLEOTIDE SEQUENCE</scope>
</reference>
<name>A0A382H3Z2_9ZZZZ</name>